<dbReference type="Pfam" id="PF02559">
    <property type="entry name" value="CarD_TRCF_RID"/>
    <property type="match status" value="1"/>
</dbReference>
<reference evidence="2" key="2">
    <citation type="journal article" date="2014" name="ISME J.">
        <title>Microbial stratification in low pH oxic and suboxic macroscopic growths along an acid mine drainage.</title>
        <authorList>
            <person name="Mendez-Garcia C."/>
            <person name="Mesa V."/>
            <person name="Sprenger R.R."/>
            <person name="Richter M."/>
            <person name="Diez M.S."/>
            <person name="Solano J."/>
            <person name="Bargiela R."/>
            <person name="Golyshina O.V."/>
            <person name="Manteca A."/>
            <person name="Ramos J.L."/>
            <person name="Gallego J.R."/>
            <person name="Llorente I."/>
            <person name="Martins Dos Santos V.A."/>
            <person name="Jensen O.N."/>
            <person name="Pelaez A.I."/>
            <person name="Sanchez J."/>
            <person name="Ferrer M."/>
        </authorList>
    </citation>
    <scope>NUCLEOTIDE SEQUENCE</scope>
</reference>
<reference evidence="2" key="1">
    <citation type="submission" date="2013-08" db="EMBL/GenBank/DDBJ databases">
        <authorList>
            <person name="Mendez C."/>
            <person name="Richter M."/>
            <person name="Ferrer M."/>
            <person name="Sanchez J."/>
        </authorList>
    </citation>
    <scope>NUCLEOTIDE SEQUENCE</scope>
</reference>
<feature type="non-terminal residue" evidence="2">
    <location>
        <position position="159"/>
    </location>
</feature>
<sequence>DPDAPDLFSSPDKLVNRNESWILRLRELSSKMRIITFFGSRGQRDRFQEILENQGIPYTPLSDLQETTPLTGGTIETILGDIGEGLFNALDNTLMVSDTFLFRKKYDRSRETRFRTAAAAFRRDQIRLAEGEPVVHLQQGIGIYRGLREIEIGSIPGEF</sequence>
<comment type="caution">
    <text evidence="2">The sequence shown here is derived from an EMBL/GenBank/DDBJ whole genome shotgun (WGS) entry which is preliminary data.</text>
</comment>
<dbReference type="AlphaFoldDB" id="T1CKL3"/>
<dbReference type="EMBL" id="AUZX01005160">
    <property type="protein sequence ID" value="EQD68800.1"/>
    <property type="molecule type" value="Genomic_DNA"/>
</dbReference>
<proteinExistence type="predicted"/>
<dbReference type="InterPro" id="IPR027417">
    <property type="entry name" value="P-loop_NTPase"/>
</dbReference>
<name>T1CKL3_9ZZZZ</name>
<accession>T1CKL3</accession>
<feature type="non-terminal residue" evidence="2">
    <location>
        <position position="1"/>
    </location>
</feature>
<feature type="domain" description="CarD-like/TRCF RNAP-interacting" evidence="1">
    <location>
        <begin position="128"/>
        <end position="156"/>
    </location>
</feature>
<dbReference type="Gene3D" id="2.40.10.170">
    <property type="match status" value="1"/>
</dbReference>
<gene>
    <name evidence="2" type="ORF">B1A_07141</name>
</gene>
<dbReference type="InterPro" id="IPR003711">
    <property type="entry name" value="CarD-like/TRCF_RID"/>
</dbReference>
<dbReference type="SUPFAM" id="SSF52540">
    <property type="entry name" value="P-loop containing nucleoside triphosphate hydrolases"/>
    <property type="match status" value="1"/>
</dbReference>
<dbReference type="SUPFAM" id="SSF141259">
    <property type="entry name" value="CarD-like"/>
    <property type="match status" value="1"/>
</dbReference>
<evidence type="ECO:0000259" key="1">
    <source>
        <dbReference type="Pfam" id="PF02559"/>
    </source>
</evidence>
<protein>
    <submittedName>
        <fullName evidence="2">Transcription-repair coupling factor</fullName>
    </submittedName>
</protein>
<dbReference type="InterPro" id="IPR036101">
    <property type="entry name" value="CarD-like/TRCF_RID_sf"/>
</dbReference>
<evidence type="ECO:0000313" key="2">
    <source>
        <dbReference type="EMBL" id="EQD68800.1"/>
    </source>
</evidence>
<organism evidence="2">
    <name type="scientific">mine drainage metagenome</name>
    <dbReference type="NCBI Taxonomy" id="410659"/>
    <lineage>
        <taxon>unclassified sequences</taxon>
        <taxon>metagenomes</taxon>
        <taxon>ecological metagenomes</taxon>
    </lineage>
</organism>